<evidence type="ECO:0000256" key="2">
    <source>
        <dbReference type="SAM" id="Phobius"/>
    </source>
</evidence>
<dbReference type="RefSeq" id="WP_005513333.1">
    <property type="nucleotide sequence ID" value="NC_014659.1"/>
</dbReference>
<evidence type="ECO:0000256" key="1">
    <source>
        <dbReference type="SAM" id="MobiDB-lite"/>
    </source>
</evidence>
<sequence length="185" mass="18971">MTASIAPVLLPNIAKIPDDVSLDAVFADLSDDNVSAPDADVEGLQAVVARAQEDGVTLRIVVVDSDPHGPEPLRDLATEVGKVEGGTVLVLSPSANGTYSDTISRVVLENAQDRTFTGNPVDSANNFVDGITEPAPRWGLVTALLVLLVAAVAGVSFVAKARRGQGARPVAAESTPGNGEHPTGS</sequence>
<reference evidence="3" key="1">
    <citation type="journal article" date="2010" name="PLoS Genet.">
        <title>The genome of a pathogenic rhodococcus: cooptive virulence underpinned by key gene acquisitions.</title>
        <authorList>
            <person name="Letek M."/>
            <person name="Gonzalez P."/>
            <person name="Macarthur I."/>
            <person name="Rodriguez H."/>
            <person name="Freeman T.C."/>
            <person name="Valero-Rello A."/>
            <person name="Blanco M."/>
            <person name="Buckley T."/>
            <person name="Cherevach I."/>
            <person name="Fahey R."/>
            <person name="Hapeshi A."/>
            <person name="Holdstock J."/>
            <person name="Leadon D."/>
            <person name="Navas J."/>
            <person name="Ocampo A."/>
            <person name="Quail M.A."/>
            <person name="Sanders M."/>
            <person name="Scortti M.M."/>
            <person name="Prescott J.F."/>
            <person name="Fogarty U."/>
            <person name="Meijer W.G."/>
            <person name="Parkhill J."/>
            <person name="Bentley S.D."/>
            <person name="Vazquez-Boland J.A."/>
        </authorList>
    </citation>
    <scope>NUCLEOTIDE SEQUENCE [LARGE SCALE GENOMIC DNA]</scope>
    <source>
        <strain evidence="3 4">103S</strain>
    </source>
</reference>
<evidence type="ECO:0000313" key="3">
    <source>
        <dbReference type="EMBL" id="CBH48294.1"/>
    </source>
</evidence>
<dbReference type="AlphaFoldDB" id="A0A3S5Y6T9"/>
<organism evidence="3">
    <name type="scientific">Rhodococcus hoagii (strain 103S)</name>
    <name type="common">Rhodococcus equi</name>
    <dbReference type="NCBI Taxonomy" id="685727"/>
    <lineage>
        <taxon>Bacteria</taxon>
        <taxon>Bacillati</taxon>
        <taxon>Actinomycetota</taxon>
        <taxon>Actinomycetes</taxon>
        <taxon>Mycobacteriales</taxon>
        <taxon>Nocardiaceae</taxon>
        <taxon>Prescottella</taxon>
    </lineage>
</organism>
<proteinExistence type="predicted"/>
<feature type="region of interest" description="Disordered" evidence="1">
    <location>
        <begin position="164"/>
        <end position="185"/>
    </location>
</feature>
<name>A0A3S5Y6T9_RHOH1</name>
<accession>A0A3S5Y6T9</accession>
<evidence type="ECO:0000313" key="4">
    <source>
        <dbReference type="Proteomes" id="UP000006892"/>
    </source>
</evidence>
<dbReference type="EMBL" id="FN563149">
    <property type="protein sequence ID" value="CBH48294.1"/>
    <property type="molecule type" value="Genomic_DNA"/>
</dbReference>
<gene>
    <name evidence="3" type="ordered locus">REQ_22440</name>
</gene>
<keyword evidence="2" id="KW-0812">Transmembrane</keyword>
<dbReference type="KEGG" id="req:REQ_22440"/>
<dbReference type="Pfam" id="PF20381">
    <property type="entry name" value="Rv1476"/>
    <property type="match status" value="1"/>
</dbReference>
<protein>
    <submittedName>
        <fullName evidence="3">Membrane protein</fullName>
    </submittedName>
</protein>
<feature type="transmembrane region" description="Helical" evidence="2">
    <location>
        <begin position="138"/>
        <end position="159"/>
    </location>
</feature>
<dbReference type="Proteomes" id="UP001154400">
    <property type="component" value="Chromosome"/>
</dbReference>
<keyword evidence="2" id="KW-0472">Membrane</keyword>
<keyword evidence="2" id="KW-1133">Transmembrane helix</keyword>
<dbReference type="InterPro" id="IPR046498">
    <property type="entry name" value="Rv1476-like"/>
</dbReference>